<organism evidence="1 2">
    <name type="scientific">Hyalomma asiaticum</name>
    <name type="common">Tick</name>
    <dbReference type="NCBI Taxonomy" id="266040"/>
    <lineage>
        <taxon>Eukaryota</taxon>
        <taxon>Metazoa</taxon>
        <taxon>Ecdysozoa</taxon>
        <taxon>Arthropoda</taxon>
        <taxon>Chelicerata</taxon>
        <taxon>Arachnida</taxon>
        <taxon>Acari</taxon>
        <taxon>Parasitiformes</taxon>
        <taxon>Ixodida</taxon>
        <taxon>Ixodoidea</taxon>
        <taxon>Ixodidae</taxon>
        <taxon>Hyalomminae</taxon>
        <taxon>Hyalomma</taxon>
    </lineage>
</organism>
<protein>
    <submittedName>
        <fullName evidence="1">Uncharacterized protein</fullName>
    </submittedName>
</protein>
<evidence type="ECO:0000313" key="2">
    <source>
        <dbReference type="Proteomes" id="UP000821845"/>
    </source>
</evidence>
<reference evidence="1" key="1">
    <citation type="submission" date="2020-05" db="EMBL/GenBank/DDBJ databases">
        <title>Large-scale comparative analyses of tick genomes elucidate their genetic diversity and vector capacities.</title>
        <authorList>
            <person name="Jia N."/>
            <person name="Wang J."/>
            <person name="Shi W."/>
            <person name="Du L."/>
            <person name="Sun Y."/>
            <person name="Zhan W."/>
            <person name="Jiang J."/>
            <person name="Wang Q."/>
            <person name="Zhang B."/>
            <person name="Ji P."/>
            <person name="Sakyi L.B."/>
            <person name="Cui X."/>
            <person name="Yuan T."/>
            <person name="Jiang B."/>
            <person name="Yang W."/>
            <person name="Lam T.T.-Y."/>
            <person name="Chang Q."/>
            <person name="Ding S."/>
            <person name="Wang X."/>
            <person name="Zhu J."/>
            <person name="Ruan X."/>
            <person name="Zhao L."/>
            <person name="Wei J."/>
            <person name="Que T."/>
            <person name="Du C."/>
            <person name="Cheng J."/>
            <person name="Dai P."/>
            <person name="Han X."/>
            <person name="Huang E."/>
            <person name="Gao Y."/>
            <person name="Liu J."/>
            <person name="Shao H."/>
            <person name="Ye R."/>
            <person name="Li L."/>
            <person name="Wei W."/>
            <person name="Wang X."/>
            <person name="Wang C."/>
            <person name="Yang T."/>
            <person name="Huo Q."/>
            <person name="Li W."/>
            <person name="Guo W."/>
            <person name="Chen H."/>
            <person name="Zhou L."/>
            <person name="Ni X."/>
            <person name="Tian J."/>
            <person name="Zhou Y."/>
            <person name="Sheng Y."/>
            <person name="Liu T."/>
            <person name="Pan Y."/>
            <person name="Xia L."/>
            <person name="Li J."/>
            <person name="Zhao F."/>
            <person name="Cao W."/>
        </authorList>
    </citation>
    <scope>NUCLEOTIDE SEQUENCE</scope>
    <source>
        <strain evidence="1">Hyas-2018</strain>
    </source>
</reference>
<evidence type="ECO:0000313" key="1">
    <source>
        <dbReference type="EMBL" id="KAH6944765.1"/>
    </source>
</evidence>
<name>A0ACB7TCN1_HYAAI</name>
<comment type="caution">
    <text evidence="1">The sequence shown here is derived from an EMBL/GenBank/DDBJ whole genome shotgun (WGS) entry which is preliminary data.</text>
</comment>
<keyword evidence="2" id="KW-1185">Reference proteome</keyword>
<dbReference type="EMBL" id="CM023481">
    <property type="protein sequence ID" value="KAH6944765.1"/>
    <property type="molecule type" value="Genomic_DNA"/>
</dbReference>
<gene>
    <name evidence="1" type="ORF">HPB50_004969</name>
</gene>
<proteinExistence type="predicted"/>
<accession>A0ACB7TCN1</accession>
<dbReference type="Proteomes" id="UP000821845">
    <property type="component" value="Chromosome 1"/>
</dbReference>
<sequence>MEENASSVDEDFERLNRTTTFAEFVEADDDVAICGELSLDDAIAEALPDADTTATSDEDEDDAAAAADAVPTSFADMLRHIDGIRSYVCTREATEDVLLDVAKLEGKLLRLGSKKVQKKLTDFFKLFQRALSVERQDTGGRRGRSKRTHSSEQRWSRSGPSSSPFASRVHPRRPRQLPAEAQMPTRSAKKRALTAPDEGEGDLEQFKSEIRNSKEDRESIQSLQGAVMTLVEAVAALTGRVNTIETTVGLGE</sequence>